<evidence type="ECO:0000256" key="3">
    <source>
        <dbReference type="ARBA" id="ARBA00022692"/>
    </source>
</evidence>
<name>A0A2T2YIU6_9BACT</name>
<dbReference type="InterPro" id="IPR010432">
    <property type="entry name" value="RDD"/>
</dbReference>
<feature type="transmembrane region" description="Helical" evidence="6">
    <location>
        <begin position="12"/>
        <end position="33"/>
    </location>
</feature>
<dbReference type="RefSeq" id="WP_106931605.1">
    <property type="nucleotide sequence ID" value="NZ_PYFT01000001.1"/>
</dbReference>
<gene>
    <name evidence="8" type="ORF">AHMF7605_18905</name>
</gene>
<keyword evidence="5 6" id="KW-0472">Membrane</keyword>
<dbReference type="PANTHER" id="PTHR36115">
    <property type="entry name" value="PROLINE-RICH ANTIGEN HOMOLOG-RELATED"/>
    <property type="match status" value="1"/>
</dbReference>
<keyword evidence="3 6" id="KW-0812">Transmembrane</keyword>
<evidence type="ECO:0000256" key="1">
    <source>
        <dbReference type="ARBA" id="ARBA00004651"/>
    </source>
</evidence>
<keyword evidence="9" id="KW-1185">Reference proteome</keyword>
<proteinExistence type="predicted"/>
<evidence type="ECO:0000259" key="7">
    <source>
        <dbReference type="Pfam" id="PF06271"/>
    </source>
</evidence>
<evidence type="ECO:0000256" key="6">
    <source>
        <dbReference type="SAM" id="Phobius"/>
    </source>
</evidence>
<evidence type="ECO:0000256" key="5">
    <source>
        <dbReference type="ARBA" id="ARBA00023136"/>
    </source>
</evidence>
<keyword evidence="4 6" id="KW-1133">Transmembrane helix</keyword>
<sequence>MNFSIVKFWPRVFALLIDIVSLGTFGFILGLFFKDAFVKLGNNGILIGFSISLLYFTVLNSYLQEGQTFGKKLMKIQVIDEDEKFLTLQKSFLRSLILLLPYFLLDFKFPGVAVESSFNQAKSLICTIFIVGVILLYILNKFNRKTLHDFILKTYVVSEGQEFEPMEIKRVKPYIFYIYGSIASLLMFLFFININRNFPELDELVLVKNELEKVEGVKEAGAYRNTTTYIESGETKVTESFTSNIFVDQALKNQGGVESLEHSPLIKDVVKTILTKYPSAKKQMS</sequence>
<dbReference type="Proteomes" id="UP000240357">
    <property type="component" value="Unassembled WGS sequence"/>
</dbReference>
<dbReference type="Pfam" id="PF06271">
    <property type="entry name" value="RDD"/>
    <property type="match status" value="1"/>
</dbReference>
<evidence type="ECO:0000313" key="9">
    <source>
        <dbReference type="Proteomes" id="UP000240357"/>
    </source>
</evidence>
<evidence type="ECO:0000313" key="8">
    <source>
        <dbReference type="EMBL" id="PSR55426.1"/>
    </source>
</evidence>
<feature type="transmembrane region" description="Helical" evidence="6">
    <location>
        <begin position="174"/>
        <end position="192"/>
    </location>
</feature>
<reference evidence="8 9" key="1">
    <citation type="submission" date="2018-03" db="EMBL/GenBank/DDBJ databases">
        <title>Adhaeribacter sp. HMF7605 Genome sequencing and assembly.</title>
        <authorList>
            <person name="Kang H."/>
            <person name="Kang J."/>
            <person name="Cha I."/>
            <person name="Kim H."/>
            <person name="Joh K."/>
        </authorList>
    </citation>
    <scope>NUCLEOTIDE SEQUENCE [LARGE SCALE GENOMIC DNA]</scope>
    <source>
        <strain evidence="8 9">HMF7605</strain>
    </source>
</reference>
<accession>A0A2T2YIU6</accession>
<evidence type="ECO:0000256" key="2">
    <source>
        <dbReference type="ARBA" id="ARBA00022475"/>
    </source>
</evidence>
<comment type="subcellular location">
    <subcellularLocation>
        <location evidence="1">Cell membrane</location>
        <topology evidence="1">Multi-pass membrane protein</topology>
    </subcellularLocation>
</comment>
<dbReference type="EMBL" id="PYFT01000001">
    <property type="protein sequence ID" value="PSR55426.1"/>
    <property type="molecule type" value="Genomic_DNA"/>
</dbReference>
<feature type="transmembrane region" description="Helical" evidence="6">
    <location>
        <begin position="121"/>
        <end position="139"/>
    </location>
</feature>
<feature type="transmembrane region" description="Helical" evidence="6">
    <location>
        <begin position="45"/>
        <end position="63"/>
    </location>
</feature>
<organism evidence="8 9">
    <name type="scientific">Adhaeribacter arboris</name>
    <dbReference type="NCBI Taxonomy" id="2072846"/>
    <lineage>
        <taxon>Bacteria</taxon>
        <taxon>Pseudomonadati</taxon>
        <taxon>Bacteroidota</taxon>
        <taxon>Cytophagia</taxon>
        <taxon>Cytophagales</taxon>
        <taxon>Hymenobacteraceae</taxon>
        <taxon>Adhaeribacter</taxon>
    </lineage>
</organism>
<feature type="transmembrane region" description="Helical" evidence="6">
    <location>
        <begin position="92"/>
        <end position="109"/>
    </location>
</feature>
<feature type="domain" description="RDD" evidence="7">
    <location>
        <begin position="7"/>
        <end position="152"/>
    </location>
</feature>
<comment type="caution">
    <text evidence="8">The sequence shown here is derived from an EMBL/GenBank/DDBJ whole genome shotgun (WGS) entry which is preliminary data.</text>
</comment>
<keyword evidence="2" id="KW-1003">Cell membrane</keyword>
<protein>
    <recommendedName>
        <fullName evidence="7">RDD domain-containing protein</fullName>
    </recommendedName>
</protein>
<dbReference type="GO" id="GO:0005886">
    <property type="term" value="C:plasma membrane"/>
    <property type="evidence" value="ECO:0007669"/>
    <property type="project" value="UniProtKB-SubCell"/>
</dbReference>
<dbReference type="OrthoDB" id="1143858at2"/>
<dbReference type="AlphaFoldDB" id="A0A2T2YIU6"/>
<evidence type="ECO:0000256" key="4">
    <source>
        <dbReference type="ARBA" id="ARBA00022989"/>
    </source>
</evidence>
<dbReference type="InterPro" id="IPR051791">
    <property type="entry name" value="Pra-immunoreactive"/>
</dbReference>